<sequence>MLSSPMIDLIVDKRFFTLSVHDPNVQARNRRAMHIAALISGSFAGAFLHKAKGPELTILVALVFKVGIAVALGVIPGEARCKVDDAEEKAISRIETRSNASTVPTQEALPQRSPARH</sequence>
<dbReference type="Proteomes" id="UP001230649">
    <property type="component" value="Unassembled WGS sequence"/>
</dbReference>
<dbReference type="EMBL" id="JASBWS010000124">
    <property type="protein sequence ID" value="KAJ9095427.1"/>
    <property type="molecule type" value="Genomic_DNA"/>
</dbReference>
<organism evidence="1 2">
    <name type="scientific">Naganishia adeliensis</name>
    <dbReference type="NCBI Taxonomy" id="92952"/>
    <lineage>
        <taxon>Eukaryota</taxon>
        <taxon>Fungi</taxon>
        <taxon>Dikarya</taxon>
        <taxon>Basidiomycota</taxon>
        <taxon>Agaricomycotina</taxon>
        <taxon>Tremellomycetes</taxon>
        <taxon>Filobasidiales</taxon>
        <taxon>Filobasidiaceae</taxon>
        <taxon>Naganishia</taxon>
    </lineage>
</organism>
<gene>
    <name evidence="1" type="ORF">QFC20_006665</name>
</gene>
<accession>A0ACC2V8W5</accession>
<proteinExistence type="predicted"/>
<evidence type="ECO:0000313" key="1">
    <source>
        <dbReference type="EMBL" id="KAJ9095427.1"/>
    </source>
</evidence>
<reference evidence="1" key="1">
    <citation type="submission" date="2023-04" db="EMBL/GenBank/DDBJ databases">
        <title>Draft Genome sequencing of Naganishia species isolated from polar environments using Oxford Nanopore Technology.</title>
        <authorList>
            <person name="Leo P."/>
            <person name="Venkateswaran K."/>
        </authorList>
    </citation>
    <scope>NUCLEOTIDE SEQUENCE</scope>
    <source>
        <strain evidence="1">MNA-CCFEE 5262</strain>
    </source>
</reference>
<evidence type="ECO:0000313" key="2">
    <source>
        <dbReference type="Proteomes" id="UP001230649"/>
    </source>
</evidence>
<keyword evidence="2" id="KW-1185">Reference proteome</keyword>
<name>A0ACC2V8W5_9TREE</name>
<comment type="caution">
    <text evidence="1">The sequence shown here is derived from an EMBL/GenBank/DDBJ whole genome shotgun (WGS) entry which is preliminary data.</text>
</comment>
<protein>
    <submittedName>
        <fullName evidence="1">Uncharacterized protein</fullName>
    </submittedName>
</protein>